<keyword evidence="2" id="KW-1133">Transmembrane helix</keyword>
<feature type="compositionally biased region" description="Low complexity" evidence="1">
    <location>
        <begin position="243"/>
        <end position="291"/>
    </location>
</feature>
<dbReference type="EMBL" id="JBHSAX010000013">
    <property type="protein sequence ID" value="MFC3962780.1"/>
    <property type="molecule type" value="Genomic_DNA"/>
</dbReference>
<dbReference type="RefSeq" id="WP_378612543.1">
    <property type="nucleotide sequence ID" value="NZ_JBHSAX010000013.1"/>
</dbReference>
<evidence type="ECO:0000256" key="1">
    <source>
        <dbReference type="SAM" id="MobiDB-lite"/>
    </source>
</evidence>
<proteinExistence type="predicted"/>
<keyword evidence="2" id="KW-0812">Transmembrane</keyword>
<organism evidence="3 4">
    <name type="scientific">Nocardia jiangsuensis</name>
    <dbReference type="NCBI Taxonomy" id="1691563"/>
    <lineage>
        <taxon>Bacteria</taxon>
        <taxon>Bacillati</taxon>
        <taxon>Actinomycetota</taxon>
        <taxon>Actinomycetes</taxon>
        <taxon>Mycobacteriales</taxon>
        <taxon>Nocardiaceae</taxon>
        <taxon>Nocardia</taxon>
    </lineage>
</organism>
<evidence type="ECO:0000256" key="2">
    <source>
        <dbReference type="SAM" id="Phobius"/>
    </source>
</evidence>
<feature type="region of interest" description="Disordered" evidence="1">
    <location>
        <begin position="215"/>
        <end position="302"/>
    </location>
</feature>
<accession>A0ABV8DS35</accession>
<comment type="caution">
    <text evidence="3">The sequence shown here is derived from an EMBL/GenBank/DDBJ whole genome shotgun (WGS) entry which is preliminary data.</text>
</comment>
<sequence length="378" mass="38132">MVIDWLQAGELPGIAVSGCRLPAPGGFRRVLGTALDADLVAFTPRACLVIDIEMPAEPMTGDMQCPAAEPWRMAGISGDPIEVRLRDTNPLDRLTETIEAVGAVLGEEDSPVEVLGLLVVVPFAGVPITMNLDREGLPAGTDVLLAEDPHQLYERLAAVDQVRAVAWTAERVRGALDVLVGEQHGLSGEQLVGLGFPAVGGAQIAGTVAAPSDPVQGAGAAGGATGVPGTSVPGAVPDPAPTPTAAAAVPPPATAAVPPSATGAVPPTAGSAPVPESSAPEAAAPLPGATPDQPSPGANLHSVARKRGPLTSLLLAILALIAFGTALWLFSRCAAADDAAPVERTPLPVLTVADRPDPIPAPPPARQTATCYPFQSDC</sequence>
<feature type="transmembrane region" description="Helical" evidence="2">
    <location>
        <begin position="310"/>
        <end position="330"/>
    </location>
</feature>
<reference evidence="4" key="1">
    <citation type="journal article" date="2019" name="Int. J. Syst. Evol. Microbiol.">
        <title>The Global Catalogue of Microorganisms (GCM) 10K type strain sequencing project: providing services to taxonomists for standard genome sequencing and annotation.</title>
        <authorList>
            <consortium name="The Broad Institute Genomics Platform"/>
            <consortium name="The Broad Institute Genome Sequencing Center for Infectious Disease"/>
            <person name="Wu L."/>
            <person name="Ma J."/>
        </authorList>
    </citation>
    <scope>NUCLEOTIDE SEQUENCE [LARGE SCALE GENOMIC DNA]</scope>
    <source>
        <strain evidence="4">CGMCC 4.7330</strain>
    </source>
</reference>
<gene>
    <name evidence="3" type="ORF">ACFO0B_12375</name>
</gene>
<keyword evidence="2" id="KW-0472">Membrane</keyword>
<keyword evidence="4" id="KW-1185">Reference proteome</keyword>
<name>A0ABV8DS35_9NOCA</name>
<protein>
    <submittedName>
        <fullName evidence="3">Uncharacterized protein</fullName>
    </submittedName>
</protein>
<evidence type="ECO:0000313" key="4">
    <source>
        <dbReference type="Proteomes" id="UP001595696"/>
    </source>
</evidence>
<dbReference type="Proteomes" id="UP001595696">
    <property type="component" value="Unassembled WGS sequence"/>
</dbReference>
<evidence type="ECO:0000313" key="3">
    <source>
        <dbReference type="EMBL" id="MFC3962780.1"/>
    </source>
</evidence>